<feature type="coiled-coil region" evidence="1">
    <location>
        <begin position="214"/>
        <end position="264"/>
    </location>
</feature>
<dbReference type="Proteomes" id="UP000217065">
    <property type="component" value="Unassembled WGS sequence"/>
</dbReference>
<organism evidence="2 3">
    <name type="scientific">Tetzosporium hominis</name>
    <dbReference type="NCBI Taxonomy" id="2020506"/>
    <lineage>
        <taxon>Bacteria</taxon>
        <taxon>Bacillati</taxon>
        <taxon>Bacillota</taxon>
        <taxon>Bacilli</taxon>
        <taxon>Bacillales</taxon>
        <taxon>Caryophanaceae</taxon>
        <taxon>Tetzosporium</taxon>
    </lineage>
</organism>
<reference evidence="2 3" key="1">
    <citation type="submission" date="2017-07" db="EMBL/GenBank/DDBJ databases">
        <title>Tetzosporium hominis gen.nov. sp.nov.</title>
        <authorList>
            <person name="Tetz G."/>
            <person name="Tetz V."/>
        </authorList>
    </citation>
    <scope>NUCLEOTIDE SEQUENCE [LARGE SCALE GENOMIC DNA]</scope>
    <source>
        <strain evidence="2 3">VT-49</strain>
    </source>
</reference>
<accession>A0A264W357</accession>
<keyword evidence="1" id="KW-0175">Coiled coil</keyword>
<gene>
    <name evidence="2" type="ORF">CF394_08400</name>
</gene>
<protein>
    <recommendedName>
        <fullName evidence="4">NACHT domain-containing protein</fullName>
    </recommendedName>
</protein>
<evidence type="ECO:0000256" key="1">
    <source>
        <dbReference type="SAM" id="Coils"/>
    </source>
</evidence>
<proteinExistence type="predicted"/>
<evidence type="ECO:0008006" key="4">
    <source>
        <dbReference type="Google" id="ProtNLM"/>
    </source>
</evidence>
<dbReference type="OrthoDB" id="9757917at2"/>
<dbReference type="Gene3D" id="3.40.50.300">
    <property type="entry name" value="P-loop containing nucleotide triphosphate hydrolases"/>
    <property type="match status" value="1"/>
</dbReference>
<keyword evidence="3" id="KW-1185">Reference proteome</keyword>
<name>A0A264W357_9BACL</name>
<comment type="caution">
    <text evidence="2">The sequence shown here is derived from an EMBL/GenBank/DDBJ whole genome shotgun (WGS) entry which is preliminary data.</text>
</comment>
<dbReference type="EMBL" id="NOKQ01000216">
    <property type="protein sequence ID" value="OZS77991.1"/>
    <property type="molecule type" value="Genomic_DNA"/>
</dbReference>
<evidence type="ECO:0000313" key="2">
    <source>
        <dbReference type="EMBL" id="OZS77991.1"/>
    </source>
</evidence>
<evidence type="ECO:0000313" key="3">
    <source>
        <dbReference type="Proteomes" id="UP000217065"/>
    </source>
</evidence>
<dbReference type="InterPro" id="IPR027417">
    <property type="entry name" value="P-loop_NTPase"/>
</dbReference>
<dbReference type="RefSeq" id="WP_094942935.1">
    <property type="nucleotide sequence ID" value="NZ_NOKQ01000216.1"/>
</dbReference>
<sequence>MDWTMFHKHGEAPTKAFEAFANQLFELWCRRTYKGSISYFTVVNGSGGDGGVEAYALLLNGTFVGVQSKWFLQAIGAGEISQIRNSIKTAMKIRPNMKHYIVCIPRDLASKKGIAQTTEQDRWDKLISEMNISFPDLTIELWTETKLREEVQKDQTGNVYRYWFEKNEISFETLKQQFAKAKSGWLNQRYIPSLHGQGLIQSALHHLVGEKSKRMEAVEALQKCDRKLDKLTSEIQFGQTIYKNKKLNNELKKIEKFLLQMRTNVSRLHIMIQYNGESLDLLSYDYPDVDKCLTYLKNQPIQSVYSINQSDLKKSLKTIYQIDVEDVIDTIHENFSNDQILILGEPGTGKTHGLANGVQQYLDVEQKPALIIQAKRYGFEKSWRDILIEALGISSNWSEDEIWRGLEACAARCDIRDAKNDNQDLKIAEGLTQVLVCVDGLDESIPWDRWKERIGELEAIQRNYRRLKFAVTSRPYVYNEDLTPRTLRLPTEGDSSVNQLFPAYTEFYNITFTNPDDINWLRWSIKTPFALRLFCEQHKGKELSNLEDVSYTIAHLLRDKIDAVDREITTRLGELWGLKDHVVLRALVTIANRAVKQRMFDRPELSKIIMEAQSVALLDERIALRLVDYMVSYGLLSESVTSEQNPLIPPVRKYEIALQPIMDYLLAMQLVDKVIKENDNELPQELSYRQGTIQMAALILLQDYNRLVGKDGLWDNSTYIDLFDLQLFTLANVTPNRKEPYSEAVIKIISHSMSANRKVVNQLMVKIARIKNHPLGPILLHETLNDFKTAAERDLIWSVPEYLPRKNNAVWEGNGTIFVNHANSGLLASDTHDGLPLLYAWQLTNVDNRVRQKCRKELTKWGQENPAEFIQLIKLTFSTNDPQMKEDLICCAFAVSSTLTNQPELKALADWALAEVFVEPKIKELYNAVILYAGRALVERAYLYGHVEKQVVEKARPPFPSSSANLPIDVKAAQANSDTFGPISGDLGWYVIKSGYSNFFVTKQSDCVDDNSIETNPWAALTDEELNWIAEKIEDGKEKESIKSYVQQRKKEMIKSQDQHQSIIDSWKDYLMDDIETDEDEDILDSINGMDVNEEWNKSTFTPVRYENDAHNLLVEHALENGLNDLTPHQLALGFVVSFIYRMGWNEKDFYGQPNGDKPGEVIGVDVAIMRNYHTATHGSQSTIMQFAEKYAWCAVHDMLGYFANRIPLYVYGDNGREAEMIDDYSLLLDIPNPLQELSDISLDERRDQMAWFVPNDLSPTVQHLKSQEKSDIIQWLRTAPFPDLSKWINADESKLKPVLEKVGAKGNWVSLYNFSVLTEPHTLSDSIMWIKSCAVKKDNFDQFKLDCSEGNPSLLSHFEPMNMNFFASPRSDSYMDPSSLAWMTWLKEDNQLFQINSVENNKLVEYPLYKTVVETTHLMRNEDVEYTFQLPSKFLRELLDITEGDGWRYYNKDKQLVAFHSLVGQAYRNSQSLLYVSQDLLEQALDNHGYKMIWGVRILREPSMKVRDKHGKFFLQRDTTWIVYEDGGKLRELLVKDEES</sequence>